<proteinExistence type="predicted"/>
<evidence type="ECO:0000256" key="4">
    <source>
        <dbReference type="SAM" id="SignalP"/>
    </source>
</evidence>
<evidence type="ECO:0000313" key="7">
    <source>
        <dbReference type="Proteomes" id="UP000460157"/>
    </source>
</evidence>
<gene>
    <name evidence="6" type="ORF">GNZ21_09425</name>
</gene>
<keyword evidence="4" id="KW-0732">Signal</keyword>
<feature type="compositionally biased region" description="Basic and acidic residues" evidence="2">
    <location>
        <begin position="313"/>
        <end position="332"/>
    </location>
</feature>
<dbReference type="AlphaFoldDB" id="A0A7K1UJB8"/>
<protein>
    <submittedName>
        <fullName evidence="6">DUF4349 domain-containing protein</fullName>
    </submittedName>
</protein>
<feature type="domain" description="DUF4349" evidence="5">
    <location>
        <begin position="69"/>
        <end position="275"/>
    </location>
</feature>
<name>A0A7K1UJB8_9MICC</name>
<dbReference type="Proteomes" id="UP000460157">
    <property type="component" value="Unassembled WGS sequence"/>
</dbReference>
<evidence type="ECO:0000256" key="1">
    <source>
        <dbReference type="SAM" id="Coils"/>
    </source>
</evidence>
<dbReference type="Pfam" id="PF14257">
    <property type="entry name" value="DUF4349"/>
    <property type="match status" value="1"/>
</dbReference>
<evidence type="ECO:0000256" key="2">
    <source>
        <dbReference type="SAM" id="MobiDB-lite"/>
    </source>
</evidence>
<feature type="region of interest" description="Disordered" evidence="2">
    <location>
        <begin position="287"/>
        <end position="332"/>
    </location>
</feature>
<reference evidence="6 7" key="1">
    <citation type="submission" date="2019-12" db="EMBL/GenBank/DDBJ databases">
        <title>Nesterenkonia muleiensis sp. nov., a novel actinobacterium isolated from sap of Populus euphratica.</title>
        <authorList>
            <person name="Wang R."/>
        </authorList>
    </citation>
    <scope>NUCLEOTIDE SEQUENCE [LARGE SCALE GENOMIC DNA]</scope>
    <source>
        <strain evidence="6 7">F10</strain>
    </source>
</reference>
<keyword evidence="7" id="KW-1185">Reference proteome</keyword>
<sequence length="332" mass="35837">MERVLRTFAAVIMALFVLTACGSAPDSDGEAAVDYDMEMAEGPADEAGQPQAQDESGSDLEGGPGAAERQVITTASAVVEVDDTREAVRRVVGQAAGYGGYVEAREESTDEDGTPTYASVTLRLPQENLDELLEQLEDYGDVTDLTESAQDVTGTYRDLNARIEALETSVDRLIEIMSEADSAEELLQIETTLSERQASLESLQADLNALEDQVSLSTLHIQFSTEPITEVDREGFIGGLQSGWNGLVTFINGFLVGAGVLVPWLAVLAVPVVVILLLLRRYRRKRAARRPAPAPQPEHSENPHQQETAEPAAEPHPDPDQGAERGPERGRA</sequence>
<keyword evidence="3" id="KW-0472">Membrane</keyword>
<feature type="transmembrane region" description="Helical" evidence="3">
    <location>
        <begin position="254"/>
        <end position="279"/>
    </location>
</feature>
<feature type="region of interest" description="Disordered" evidence="2">
    <location>
        <begin position="42"/>
        <end position="66"/>
    </location>
</feature>
<feature type="coiled-coil region" evidence="1">
    <location>
        <begin position="149"/>
        <end position="213"/>
    </location>
</feature>
<evidence type="ECO:0000259" key="5">
    <source>
        <dbReference type="Pfam" id="PF14257"/>
    </source>
</evidence>
<dbReference type="RefSeq" id="WP_157323600.1">
    <property type="nucleotide sequence ID" value="NZ_BMFX01000002.1"/>
</dbReference>
<dbReference type="EMBL" id="WRPM01000068">
    <property type="protein sequence ID" value="MVT26573.1"/>
    <property type="molecule type" value="Genomic_DNA"/>
</dbReference>
<feature type="chain" id="PRO_5038349918" evidence="4">
    <location>
        <begin position="25"/>
        <end position="332"/>
    </location>
</feature>
<dbReference type="OrthoDB" id="186919at2"/>
<evidence type="ECO:0000313" key="6">
    <source>
        <dbReference type="EMBL" id="MVT26573.1"/>
    </source>
</evidence>
<comment type="caution">
    <text evidence="6">The sequence shown here is derived from an EMBL/GenBank/DDBJ whole genome shotgun (WGS) entry which is preliminary data.</text>
</comment>
<organism evidence="6 7">
    <name type="scientific">Nesterenkonia alkaliphila</name>
    <dbReference type="NCBI Taxonomy" id="1463631"/>
    <lineage>
        <taxon>Bacteria</taxon>
        <taxon>Bacillati</taxon>
        <taxon>Actinomycetota</taxon>
        <taxon>Actinomycetes</taxon>
        <taxon>Micrococcales</taxon>
        <taxon>Micrococcaceae</taxon>
        <taxon>Nesterenkonia</taxon>
    </lineage>
</organism>
<dbReference type="PROSITE" id="PS51257">
    <property type="entry name" value="PROKAR_LIPOPROTEIN"/>
    <property type="match status" value="1"/>
</dbReference>
<feature type="signal peptide" evidence="4">
    <location>
        <begin position="1"/>
        <end position="24"/>
    </location>
</feature>
<keyword evidence="1" id="KW-0175">Coiled coil</keyword>
<accession>A0A7K1UJB8</accession>
<keyword evidence="3" id="KW-1133">Transmembrane helix</keyword>
<keyword evidence="3" id="KW-0812">Transmembrane</keyword>
<dbReference type="InterPro" id="IPR025645">
    <property type="entry name" value="DUF4349"/>
</dbReference>
<evidence type="ECO:0000256" key="3">
    <source>
        <dbReference type="SAM" id="Phobius"/>
    </source>
</evidence>